<evidence type="ECO:0000313" key="6">
    <source>
        <dbReference type="EMBL" id="HEU97939.1"/>
    </source>
</evidence>
<dbReference type="NCBIfam" id="NF006416">
    <property type="entry name" value="PRK08664.1"/>
    <property type="match status" value="1"/>
</dbReference>
<dbReference type="InterPro" id="IPR051823">
    <property type="entry name" value="ASADH-related"/>
</dbReference>
<dbReference type="PIRSF" id="PIRSF000148">
    <property type="entry name" value="ASA_dh"/>
    <property type="match status" value="1"/>
</dbReference>
<organism evidence="6">
    <name type="scientific">Fervidicoccus fontis</name>
    <dbReference type="NCBI Taxonomy" id="683846"/>
    <lineage>
        <taxon>Archaea</taxon>
        <taxon>Thermoproteota</taxon>
        <taxon>Thermoprotei</taxon>
        <taxon>Fervidicoccales</taxon>
        <taxon>Fervidicoccaceae</taxon>
        <taxon>Fervidicoccus</taxon>
    </lineage>
</organism>
<dbReference type="Pfam" id="PF02774">
    <property type="entry name" value="Semialdhyde_dhC"/>
    <property type="match status" value="1"/>
</dbReference>
<dbReference type="GO" id="GO:0046983">
    <property type="term" value="F:protein dimerization activity"/>
    <property type="evidence" value="ECO:0007669"/>
    <property type="project" value="InterPro"/>
</dbReference>
<feature type="active site" description="Proton acceptor" evidence="4">
    <location>
        <position position="241"/>
    </location>
</feature>
<keyword evidence="2" id="KW-0521">NADP</keyword>
<dbReference type="InterPro" id="IPR005676">
    <property type="entry name" value="Asp_semi-ald_DH_pep-lack"/>
</dbReference>
<dbReference type="Pfam" id="PF01118">
    <property type="entry name" value="Semialdhyde_dh"/>
    <property type="match status" value="1"/>
</dbReference>
<dbReference type="GO" id="GO:0050661">
    <property type="term" value="F:NADP binding"/>
    <property type="evidence" value="ECO:0007669"/>
    <property type="project" value="InterPro"/>
</dbReference>
<dbReference type="Gene3D" id="3.30.360.10">
    <property type="entry name" value="Dihydrodipicolinate Reductase, domain 2"/>
    <property type="match status" value="1"/>
</dbReference>
<dbReference type="NCBIfam" id="TIGR00978">
    <property type="entry name" value="asd_EA"/>
    <property type="match status" value="1"/>
</dbReference>
<name>A0A7C2YDX0_9CREN</name>
<comment type="similarity">
    <text evidence="1">Belongs to the aspartate-semialdehyde dehydrogenase family.</text>
</comment>
<evidence type="ECO:0000259" key="5">
    <source>
        <dbReference type="SMART" id="SM00859"/>
    </source>
</evidence>
<feature type="active site" description="Acyl-thioester intermediate" evidence="4">
    <location>
        <position position="148"/>
    </location>
</feature>
<proteinExistence type="inferred from homology"/>
<evidence type="ECO:0000256" key="1">
    <source>
        <dbReference type="ARBA" id="ARBA00010584"/>
    </source>
</evidence>
<protein>
    <submittedName>
        <fullName evidence="6">Aspartate-semialdehyde dehydrogenase</fullName>
        <ecNumber evidence="6">1.2.1.11</ecNumber>
    </submittedName>
</protein>
<dbReference type="InterPro" id="IPR036291">
    <property type="entry name" value="NAD(P)-bd_dom_sf"/>
</dbReference>
<dbReference type="EMBL" id="DSFE01000081">
    <property type="protein sequence ID" value="HEU97939.1"/>
    <property type="molecule type" value="Genomic_DNA"/>
</dbReference>
<dbReference type="GO" id="GO:0009088">
    <property type="term" value="P:threonine biosynthetic process"/>
    <property type="evidence" value="ECO:0007669"/>
    <property type="project" value="TreeGrafter"/>
</dbReference>
<dbReference type="GO" id="GO:0004073">
    <property type="term" value="F:aspartate-semialdehyde dehydrogenase activity"/>
    <property type="evidence" value="ECO:0007669"/>
    <property type="project" value="UniProtKB-EC"/>
</dbReference>
<dbReference type="GO" id="GO:0051287">
    <property type="term" value="F:NAD binding"/>
    <property type="evidence" value="ECO:0007669"/>
    <property type="project" value="InterPro"/>
</dbReference>
<gene>
    <name evidence="6" type="primary">asd</name>
    <name evidence="6" type="ORF">ENO36_03690</name>
</gene>
<evidence type="ECO:0000256" key="3">
    <source>
        <dbReference type="ARBA" id="ARBA00023002"/>
    </source>
</evidence>
<dbReference type="CDD" id="cd02315">
    <property type="entry name" value="ScASADH_like_N"/>
    <property type="match status" value="1"/>
</dbReference>
<dbReference type="PANTHER" id="PTHR46718">
    <property type="entry name" value="ASPARTATE-SEMIALDEHYDE DEHYDROGENASE"/>
    <property type="match status" value="1"/>
</dbReference>
<dbReference type="InterPro" id="IPR012280">
    <property type="entry name" value="Semialdhyde_DH_dimer_dom"/>
</dbReference>
<accession>A0A7C2YDX0</accession>
<dbReference type="SUPFAM" id="SSF55347">
    <property type="entry name" value="Glyceraldehyde-3-phosphate dehydrogenase-like, C-terminal domain"/>
    <property type="match status" value="1"/>
</dbReference>
<evidence type="ECO:0000256" key="2">
    <source>
        <dbReference type="ARBA" id="ARBA00022857"/>
    </source>
</evidence>
<dbReference type="InterPro" id="IPR000534">
    <property type="entry name" value="Semialdehyde_DH_NAD-bd"/>
</dbReference>
<sequence length="354" mass="39365">MDKFRVAVLGATGLVGQKFVSLLSSHKMFELVYLTASERSAGKRYREAVNWILNDELSENVGEIRLYTNEELLTRRDFDIAFTALPSEEAEVVESKLLEMGKVVVSNSSNWRMDPFIPLLNPEVNADHIYLLRSQNNFKGKIMKVPNCTSAILSLSLKPLMNRFGVRKVIVTTMQALSGAGLTGVPSMFIVDNLIPYIQGEEEKVENEPRKILGSFGLKGIQPAGFEIFATTTRVPVLYGHTESVLVELRDKAESTEEIIQAFRDHSWNKIADLSLPTAPSEPIIVKKENDRPQPRLDRVYGNGMSISIGRIRLDLTGSVLRYVVLGDNIIRGAAGTGVLIAELYAELNKKGKI</sequence>
<evidence type="ECO:0000256" key="4">
    <source>
        <dbReference type="PIRSR" id="PIRSR000148-1"/>
    </source>
</evidence>
<dbReference type="SUPFAM" id="SSF51735">
    <property type="entry name" value="NAD(P)-binding Rossmann-fold domains"/>
    <property type="match status" value="1"/>
</dbReference>
<dbReference type="CDD" id="cd18130">
    <property type="entry name" value="ASADH_C_arch_fung_like"/>
    <property type="match status" value="1"/>
</dbReference>
<comment type="caution">
    <text evidence="6">The sequence shown here is derived from an EMBL/GenBank/DDBJ whole genome shotgun (WGS) entry which is preliminary data.</text>
</comment>
<dbReference type="Proteomes" id="UP000885664">
    <property type="component" value="Unassembled WGS sequence"/>
</dbReference>
<dbReference type="Gene3D" id="3.40.50.720">
    <property type="entry name" value="NAD(P)-binding Rossmann-like Domain"/>
    <property type="match status" value="1"/>
</dbReference>
<dbReference type="SMART" id="SM00859">
    <property type="entry name" value="Semialdhyde_dh"/>
    <property type="match status" value="1"/>
</dbReference>
<dbReference type="AlphaFoldDB" id="A0A7C2YDX0"/>
<keyword evidence="3 6" id="KW-0560">Oxidoreductase</keyword>
<dbReference type="EC" id="1.2.1.11" evidence="6"/>
<dbReference type="GO" id="GO:0009086">
    <property type="term" value="P:methionine biosynthetic process"/>
    <property type="evidence" value="ECO:0007669"/>
    <property type="project" value="UniProtKB-ARBA"/>
</dbReference>
<dbReference type="PANTHER" id="PTHR46718:SF1">
    <property type="entry name" value="ASPARTATE-SEMIALDEHYDE DEHYDROGENASE"/>
    <property type="match status" value="1"/>
</dbReference>
<reference evidence="6" key="1">
    <citation type="journal article" date="2020" name="mSystems">
        <title>Genome- and Community-Level Interaction Insights into Carbon Utilization and Element Cycling Functions of Hydrothermarchaeota in Hydrothermal Sediment.</title>
        <authorList>
            <person name="Zhou Z."/>
            <person name="Liu Y."/>
            <person name="Xu W."/>
            <person name="Pan J."/>
            <person name="Luo Z.H."/>
            <person name="Li M."/>
        </authorList>
    </citation>
    <scope>NUCLEOTIDE SEQUENCE [LARGE SCALE GENOMIC DNA]</scope>
    <source>
        <strain evidence="6">SpSt-1259</strain>
    </source>
</reference>
<feature type="domain" description="Semialdehyde dehydrogenase NAD-binding" evidence="5">
    <location>
        <begin position="5"/>
        <end position="132"/>
    </location>
</feature>